<dbReference type="GO" id="GO:0022857">
    <property type="term" value="F:transmembrane transporter activity"/>
    <property type="evidence" value="ECO:0007669"/>
    <property type="project" value="InterPro"/>
</dbReference>
<dbReference type="GO" id="GO:0006820">
    <property type="term" value="P:monoatomic anion transport"/>
    <property type="evidence" value="ECO:0007669"/>
    <property type="project" value="TreeGrafter"/>
</dbReference>
<dbReference type="PANTHER" id="PTHR11662:SF60">
    <property type="entry name" value="MAJOR FACILITATOR SUPERFAMILY (MFS) PROFILE DOMAIN-CONTAINING PROTEIN"/>
    <property type="match status" value="1"/>
</dbReference>
<dbReference type="STRING" id="131310.A0A0N5A155"/>
<evidence type="ECO:0000313" key="8">
    <source>
        <dbReference type="WBParaSite" id="PTRK_0001535500.1"/>
    </source>
</evidence>
<keyword evidence="3 5" id="KW-1133">Transmembrane helix</keyword>
<dbReference type="GO" id="GO:0016020">
    <property type="term" value="C:membrane"/>
    <property type="evidence" value="ECO:0007669"/>
    <property type="project" value="UniProtKB-SubCell"/>
</dbReference>
<feature type="transmembrane region" description="Helical" evidence="5">
    <location>
        <begin position="214"/>
        <end position="233"/>
    </location>
</feature>
<sequence length="503" mass="56155">MIESKAKHAFIQPNSRRFHVILLLMTGMTLFYFARTNIAISMVCMINSTFVNSDTSSIDKAPKHCYHIINSSRSGNNPKSFEGTFDWNEDVQNLIVSSNFWGSLLTTTFAGYLADKTSPKKIIIFCTLTLLITTAAFPPLAIYFGYVPVIISRFLFGIGEAFWAPSFNHILSNWIPLTEKGLAVGIYTSGVQISVLLGNPIAAYFCNTSIGWPGTFYFCAFLLLLYIITWMLCVQNRFDKGKWVTRNEYHYLSANMTKKDCTNKSGNRRILWLRIVTSLPLISILVCRIAEMIYIVFCTIFLPLYLRDTLYVNIMENGVYSAIPFIAQVVAKISTGAIVGELQRKNVITSTESVKICQVTSGIGVMVGLMIIPHIGDCTNPLMTVACFSFILFFFGISANGFFTSIYILSPSMIGFVTSLNMLAGILGAGSTPYIISYLKRTSKTGGWNNVLYFLGITWLIASLFFGIFGSGEKQNWVEQNDKSNKDYNNLIKDESSSNVVTL</sequence>
<keyword evidence="7" id="KW-1185">Reference proteome</keyword>
<feature type="transmembrane region" description="Helical" evidence="5">
    <location>
        <begin position="318"/>
        <end position="342"/>
    </location>
</feature>
<dbReference type="InterPro" id="IPR036259">
    <property type="entry name" value="MFS_trans_sf"/>
</dbReference>
<evidence type="ECO:0000256" key="3">
    <source>
        <dbReference type="ARBA" id="ARBA00022989"/>
    </source>
</evidence>
<proteinExistence type="predicted"/>
<evidence type="ECO:0000256" key="4">
    <source>
        <dbReference type="ARBA" id="ARBA00023136"/>
    </source>
</evidence>
<feature type="transmembrane region" description="Helical" evidence="5">
    <location>
        <begin position="382"/>
        <end position="408"/>
    </location>
</feature>
<feature type="transmembrane region" description="Helical" evidence="5">
    <location>
        <begin position="122"/>
        <end position="144"/>
    </location>
</feature>
<dbReference type="SUPFAM" id="SSF103473">
    <property type="entry name" value="MFS general substrate transporter"/>
    <property type="match status" value="1"/>
</dbReference>
<evidence type="ECO:0000259" key="6">
    <source>
        <dbReference type="PROSITE" id="PS50850"/>
    </source>
</evidence>
<dbReference type="InterPro" id="IPR011701">
    <property type="entry name" value="MFS"/>
</dbReference>
<dbReference type="InterPro" id="IPR050382">
    <property type="entry name" value="MFS_Na/Anion_cotransporter"/>
</dbReference>
<dbReference type="WBParaSite" id="PTRK_0001535500.1">
    <property type="protein sequence ID" value="PTRK_0001535500.1"/>
    <property type="gene ID" value="PTRK_0001535500"/>
</dbReference>
<feature type="transmembrane region" description="Helical" evidence="5">
    <location>
        <begin position="420"/>
        <end position="439"/>
    </location>
</feature>
<name>A0A0N5A155_PARTI</name>
<evidence type="ECO:0000256" key="5">
    <source>
        <dbReference type="SAM" id="Phobius"/>
    </source>
</evidence>
<evidence type="ECO:0000256" key="1">
    <source>
        <dbReference type="ARBA" id="ARBA00004141"/>
    </source>
</evidence>
<keyword evidence="4 5" id="KW-0472">Membrane</keyword>
<accession>A0A0N5A155</accession>
<dbReference type="Pfam" id="PF07690">
    <property type="entry name" value="MFS_1"/>
    <property type="match status" value="1"/>
</dbReference>
<dbReference type="AlphaFoldDB" id="A0A0N5A155"/>
<protein>
    <submittedName>
        <fullName evidence="8">MFS domain-containing protein</fullName>
    </submittedName>
</protein>
<keyword evidence="2 5" id="KW-0812">Transmembrane</keyword>
<dbReference type="PANTHER" id="PTHR11662">
    <property type="entry name" value="SOLUTE CARRIER FAMILY 17"/>
    <property type="match status" value="1"/>
</dbReference>
<dbReference type="PROSITE" id="PS50850">
    <property type="entry name" value="MFS"/>
    <property type="match status" value="1"/>
</dbReference>
<dbReference type="InterPro" id="IPR020846">
    <property type="entry name" value="MFS_dom"/>
</dbReference>
<feature type="transmembrane region" description="Helical" evidence="5">
    <location>
        <begin position="278"/>
        <end position="306"/>
    </location>
</feature>
<feature type="transmembrane region" description="Helical" evidence="5">
    <location>
        <begin position="182"/>
        <end position="202"/>
    </location>
</feature>
<feature type="domain" description="Major facilitator superfamily (MFS) profile" evidence="6">
    <location>
        <begin position="20"/>
        <end position="474"/>
    </location>
</feature>
<reference evidence="8" key="1">
    <citation type="submission" date="2017-02" db="UniProtKB">
        <authorList>
            <consortium name="WormBaseParasite"/>
        </authorList>
    </citation>
    <scope>IDENTIFICATION</scope>
</reference>
<dbReference type="Proteomes" id="UP000038045">
    <property type="component" value="Unplaced"/>
</dbReference>
<organism evidence="7 8">
    <name type="scientific">Parastrongyloides trichosuri</name>
    <name type="common">Possum-specific nematode worm</name>
    <dbReference type="NCBI Taxonomy" id="131310"/>
    <lineage>
        <taxon>Eukaryota</taxon>
        <taxon>Metazoa</taxon>
        <taxon>Ecdysozoa</taxon>
        <taxon>Nematoda</taxon>
        <taxon>Chromadorea</taxon>
        <taxon>Rhabditida</taxon>
        <taxon>Tylenchina</taxon>
        <taxon>Panagrolaimomorpha</taxon>
        <taxon>Strongyloidoidea</taxon>
        <taxon>Strongyloididae</taxon>
        <taxon>Parastrongyloides</taxon>
    </lineage>
</organism>
<feature type="transmembrane region" description="Helical" evidence="5">
    <location>
        <begin position="150"/>
        <end position="170"/>
    </location>
</feature>
<evidence type="ECO:0000256" key="2">
    <source>
        <dbReference type="ARBA" id="ARBA00022692"/>
    </source>
</evidence>
<feature type="transmembrane region" description="Helical" evidence="5">
    <location>
        <begin position="20"/>
        <end position="40"/>
    </location>
</feature>
<dbReference type="Gene3D" id="1.20.1250.20">
    <property type="entry name" value="MFS general substrate transporter like domains"/>
    <property type="match status" value="2"/>
</dbReference>
<comment type="subcellular location">
    <subcellularLocation>
        <location evidence="1">Membrane</location>
        <topology evidence="1">Multi-pass membrane protein</topology>
    </subcellularLocation>
</comment>
<feature type="transmembrane region" description="Helical" evidence="5">
    <location>
        <begin position="451"/>
        <end position="470"/>
    </location>
</feature>
<feature type="transmembrane region" description="Helical" evidence="5">
    <location>
        <begin position="354"/>
        <end position="376"/>
    </location>
</feature>
<feature type="transmembrane region" description="Helical" evidence="5">
    <location>
        <begin position="94"/>
        <end position="115"/>
    </location>
</feature>
<evidence type="ECO:0000313" key="7">
    <source>
        <dbReference type="Proteomes" id="UP000038045"/>
    </source>
</evidence>